<sequence>MTSIRLIDFRLDRGHASAAAAGADQPYDWLAVVTYGKLHIRIDGLPYVASKGDIVYVPACASREVDASGNVFHEKYVALLAARESAAGLPLLDEGVPRVTKYTPFEWMADRLRTMLGEWQEQAPYAVVRCEAILLELAAVWSRELLKEPPSPSSLLLTERMKAYIAGHYREKITKEELGAAIGRTPNHAAALFKRATGQTISEYAHAVRIKTAVYMLKESLLTAGEISEYLGYRDLSYFHRIFKKLTGFPPASFMNERNSK</sequence>
<dbReference type="Gene3D" id="1.10.10.60">
    <property type="entry name" value="Homeodomain-like"/>
    <property type="match status" value="2"/>
</dbReference>
<dbReference type="GO" id="GO:0043565">
    <property type="term" value="F:sequence-specific DNA binding"/>
    <property type="evidence" value="ECO:0007669"/>
    <property type="project" value="InterPro"/>
</dbReference>
<dbReference type="SUPFAM" id="SSF46689">
    <property type="entry name" value="Homeodomain-like"/>
    <property type="match status" value="2"/>
</dbReference>
<reference evidence="5 6" key="1">
    <citation type="submission" date="2022-10" db="EMBL/GenBank/DDBJ databases">
        <title>Comparative genomic analysis of Cohnella hashimotonis sp. nov., isolated from the International Space Station.</title>
        <authorList>
            <person name="Simpson A."/>
            <person name="Venkateswaran K."/>
        </authorList>
    </citation>
    <scope>NUCLEOTIDE SEQUENCE [LARGE SCALE GENOMIC DNA]</scope>
    <source>
        <strain evidence="5 6">DSM 18997</strain>
    </source>
</reference>
<dbReference type="InterPro" id="IPR018060">
    <property type="entry name" value="HTH_AraC"/>
</dbReference>
<keyword evidence="1" id="KW-0805">Transcription regulation</keyword>
<evidence type="ECO:0000256" key="3">
    <source>
        <dbReference type="ARBA" id="ARBA00023163"/>
    </source>
</evidence>
<name>A0A9X4KQ47_9BACL</name>
<dbReference type="SMART" id="SM00342">
    <property type="entry name" value="HTH_ARAC"/>
    <property type="match status" value="1"/>
</dbReference>
<gene>
    <name evidence="5" type="ORF">OMP38_24660</name>
</gene>
<organism evidence="5 6">
    <name type="scientific">Cohnella ginsengisoli</name>
    <dbReference type="NCBI Taxonomy" id="425004"/>
    <lineage>
        <taxon>Bacteria</taxon>
        <taxon>Bacillati</taxon>
        <taxon>Bacillota</taxon>
        <taxon>Bacilli</taxon>
        <taxon>Bacillales</taxon>
        <taxon>Paenibacillaceae</taxon>
        <taxon>Cohnella</taxon>
    </lineage>
</organism>
<proteinExistence type="predicted"/>
<evidence type="ECO:0000259" key="4">
    <source>
        <dbReference type="PROSITE" id="PS01124"/>
    </source>
</evidence>
<keyword evidence="2" id="KW-0238">DNA-binding</keyword>
<evidence type="ECO:0000313" key="5">
    <source>
        <dbReference type="EMBL" id="MDG0793665.1"/>
    </source>
</evidence>
<dbReference type="Pfam" id="PF12833">
    <property type="entry name" value="HTH_18"/>
    <property type="match status" value="1"/>
</dbReference>
<keyword evidence="6" id="KW-1185">Reference proteome</keyword>
<evidence type="ECO:0000313" key="6">
    <source>
        <dbReference type="Proteomes" id="UP001153387"/>
    </source>
</evidence>
<dbReference type="PANTHER" id="PTHR43280:SF28">
    <property type="entry name" value="HTH-TYPE TRANSCRIPTIONAL ACTIVATOR RHAS"/>
    <property type="match status" value="1"/>
</dbReference>
<dbReference type="Proteomes" id="UP001153387">
    <property type="component" value="Unassembled WGS sequence"/>
</dbReference>
<evidence type="ECO:0000256" key="2">
    <source>
        <dbReference type="ARBA" id="ARBA00023125"/>
    </source>
</evidence>
<dbReference type="PANTHER" id="PTHR43280">
    <property type="entry name" value="ARAC-FAMILY TRANSCRIPTIONAL REGULATOR"/>
    <property type="match status" value="1"/>
</dbReference>
<feature type="domain" description="HTH araC/xylS-type" evidence="4">
    <location>
        <begin position="159"/>
        <end position="257"/>
    </location>
</feature>
<dbReference type="PROSITE" id="PS01124">
    <property type="entry name" value="HTH_ARAC_FAMILY_2"/>
    <property type="match status" value="1"/>
</dbReference>
<comment type="caution">
    <text evidence="5">The sequence shown here is derived from an EMBL/GenBank/DDBJ whole genome shotgun (WGS) entry which is preliminary data.</text>
</comment>
<keyword evidence="3" id="KW-0804">Transcription</keyword>
<dbReference type="GO" id="GO:0003700">
    <property type="term" value="F:DNA-binding transcription factor activity"/>
    <property type="evidence" value="ECO:0007669"/>
    <property type="project" value="InterPro"/>
</dbReference>
<dbReference type="AlphaFoldDB" id="A0A9X4KQ47"/>
<evidence type="ECO:0000256" key="1">
    <source>
        <dbReference type="ARBA" id="ARBA00023015"/>
    </source>
</evidence>
<protein>
    <submittedName>
        <fullName evidence="5">AraC family transcriptional regulator</fullName>
    </submittedName>
</protein>
<dbReference type="InterPro" id="IPR009057">
    <property type="entry name" value="Homeodomain-like_sf"/>
</dbReference>
<dbReference type="RefSeq" id="WP_277567406.1">
    <property type="nucleotide sequence ID" value="NZ_JAPDHZ010000004.1"/>
</dbReference>
<dbReference type="EMBL" id="JAPDHZ010000004">
    <property type="protein sequence ID" value="MDG0793665.1"/>
    <property type="molecule type" value="Genomic_DNA"/>
</dbReference>
<accession>A0A9X4KQ47</accession>